<feature type="compositionally biased region" description="Basic residues" evidence="1">
    <location>
        <begin position="46"/>
        <end position="57"/>
    </location>
</feature>
<proteinExistence type="predicted"/>
<gene>
    <name evidence="2" type="ORF">QWZ18_09555</name>
</gene>
<evidence type="ECO:0000256" key="1">
    <source>
        <dbReference type="SAM" id="MobiDB-lite"/>
    </source>
</evidence>
<feature type="region of interest" description="Disordered" evidence="1">
    <location>
        <begin position="1"/>
        <end position="78"/>
    </location>
</feature>
<dbReference type="RefSeq" id="WP_238292490.1">
    <property type="nucleotide sequence ID" value="NZ_BPQS01000056.1"/>
</dbReference>
<keyword evidence="3" id="KW-1185">Reference proteome</keyword>
<accession>A0ABT8AN23</accession>
<evidence type="ECO:0000313" key="3">
    <source>
        <dbReference type="Proteomes" id="UP001244297"/>
    </source>
</evidence>
<evidence type="ECO:0000313" key="2">
    <source>
        <dbReference type="EMBL" id="MDN3570871.1"/>
    </source>
</evidence>
<organism evidence="2 3">
    <name type="scientific">Methylobacterium longum</name>
    <dbReference type="NCBI Taxonomy" id="767694"/>
    <lineage>
        <taxon>Bacteria</taxon>
        <taxon>Pseudomonadati</taxon>
        <taxon>Pseudomonadota</taxon>
        <taxon>Alphaproteobacteria</taxon>
        <taxon>Hyphomicrobiales</taxon>
        <taxon>Methylobacteriaceae</taxon>
        <taxon>Methylobacterium</taxon>
    </lineage>
</organism>
<sequence>MSVAWPPCRASWAGKRPSEAQGRPGTPAAAGFNLGGVMVEPTDRRIPRRQGRARRPRVPTAPPILLLAGPGGEPGLSGESTAAELIALARAARQDAARRTETG</sequence>
<comment type="caution">
    <text evidence="2">The sequence shown here is derived from an EMBL/GenBank/DDBJ whole genome shotgun (WGS) entry which is preliminary data.</text>
</comment>
<reference evidence="3" key="1">
    <citation type="journal article" date="2019" name="Int. J. Syst. Evol. Microbiol.">
        <title>The Global Catalogue of Microorganisms (GCM) 10K type strain sequencing project: providing services to taxonomists for standard genome sequencing and annotation.</title>
        <authorList>
            <consortium name="The Broad Institute Genomics Platform"/>
            <consortium name="The Broad Institute Genome Sequencing Center for Infectious Disease"/>
            <person name="Wu L."/>
            <person name="Ma J."/>
        </authorList>
    </citation>
    <scope>NUCLEOTIDE SEQUENCE [LARGE SCALE GENOMIC DNA]</scope>
    <source>
        <strain evidence="3">CECT 7806</strain>
    </source>
</reference>
<dbReference type="EMBL" id="JAUFPT010000025">
    <property type="protein sequence ID" value="MDN3570871.1"/>
    <property type="molecule type" value="Genomic_DNA"/>
</dbReference>
<dbReference type="Proteomes" id="UP001244297">
    <property type="component" value="Unassembled WGS sequence"/>
</dbReference>
<name>A0ABT8AN23_9HYPH</name>
<protein>
    <submittedName>
        <fullName evidence="2">Uncharacterized protein</fullName>
    </submittedName>
</protein>